<proteinExistence type="predicted"/>
<keyword evidence="2" id="KW-1185">Reference proteome</keyword>
<dbReference type="Proteomes" id="UP001185984">
    <property type="component" value="Unassembled WGS sequence"/>
</dbReference>
<organism evidence="1 2">
    <name type="scientific">Sphingobium naphthae</name>
    <dbReference type="NCBI Taxonomy" id="1886786"/>
    <lineage>
        <taxon>Bacteria</taxon>
        <taxon>Pseudomonadati</taxon>
        <taxon>Pseudomonadota</taxon>
        <taxon>Alphaproteobacteria</taxon>
        <taxon>Sphingomonadales</taxon>
        <taxon>Sphingomonadaceae</taxon>
        <taxon>Sphingobium</taxon>
    </lineage>
</organism>
<evidence type="ECO:0000313" key="2">
    <source>
        <dbReference type="Proteomes" id="UP001185984"/>
    </source>
</evidence>
<sequence>MRIIDLAVAVRLTRDLIKVAADLRKGCHQWGNLENANIPARCDESADECRARPAAITDEIVQCVQFAIVHADMDDMFATTLLAATLSGHGYARTARVRSGEGVPLRQGASRIKP</sequence>
<accession>A0ABU4A201</accession>
<evidence type="ECO:0000313" key="1">
    <source>
        <dbReference type="EMBL" id="MDV5825817.1"/>
    </source>
</evidence>
<comment type="caution">
    <text evidence="1">The sequence shown here is derived from an EMBL/GenBank/DDBJ whole genome shotgun (WGS) entry which is preliminary data.</text>
</comment>
<name>A0ABU4A201_9SPHN</name>
<reference evidence="2" key="1">
    <citation type="journal article" date="2022" name="J Environ Chem Eng">
        <title>Biodegradation of petroleum oil using a constructed nonpathogenic and heavy metal-tolerant bacterial consortium isolated from marine sponges.</title>
        <authorList>
            <person name="Dechsakulwatana C."/>
            <person name="Rungsihiranrut A."/>
            <person name="Muangchinda C."/>
            <person name="Ningthoujam R."/>
            <person name="Klankeo P."/>
            <person name="Pinyakong O."/>
        </authorList>
    </citation>
    <scope>NUCLEOTIDE SEQUENCE [LARGE SCALE GENOMIC DNA]</scope>
    <source>
        <strain evidence="2">MO2-4</strain>
    </source>
</reference>
<gene>
    <name evidence="1" type="ORF">O0R41_19615</name>
</gene>
<dbReference type="EMBL" id="JAPTHD010000022">
    <property type="protein sequence ID" value="MDV5825817.1"/>
    <property type="molecule type" value="Genomic_DNA"/>
</dbReference>
<protein>
    <submittedName>
        <fullName evidence="1">Uncharacterized protein</fullName>
    </submittedName>
</protein>